<evidence type="ECO:0000313" key="2">
    <source>
        <dbReference type="Proteomes" id="UP000694408"/>
    </source>
</evidence>
<protein>
    <submittedName>
        <fullName evidence="1">Uncharacterized protein</fullName>
    </submittedName>
</protein>
<dbReference type="OMA" id="WYWEEIL"/>
<name>A0A8C5IYZ3_JUNHY</name>
<proteinExistence type="predicted"/>
<dbReference type="Ensembl" id="ENSJHYT00000012259.1">
    <property type="protein sequence ID" value="ENSJHYP00000010128.1"/>
    <property type="gene ID" value="ENSJHYG00000007949.1"/>
</dbReference>
<dbReference type="SUPFAM" id="SSF48726">
    <property type="entry name" value="Immunoglobulin"/>
    <property type="match status" value="1"/>
</dbReference>
<sequence>MVFCGIRLPRTPAPAPAVNLAGLACDPSLLHALWTAPPSDTPRKLMDFWAEMWAFWAEIMDFWAETLQFWAEITDFCAETLQFWAEITDFWAEMLQFRAEITDFWAETLQFWAEITDFCAETLQFWAEVMDFWAEIKNFWAEMLIFRAEVTDFWAEIKDFWAEIDPIVTVVFQSPPRLIFFEDKFKTRFVVSENGHTLSIPRLRMEDAGTYSVNINRKTFTFTLQVFSRCF</sequence>
<dbReference type="Gene3D" id="2.60.40.10">
    <property type="entry name" value="Immunoglobulins"/>
    <property type="match status" value="1"/>
</dbReference>
<dbReference type="SUPFAM" id="SSF58104">
    <property type="entry name" value="Methyl-accepting chemotaxis protein (MCP) signaling domain"/>
    <property type="match status" value="1"/>
</dbReference>
<reference evidence="1" key="1">
    <citation type="submission" date="2025-08" db="UniProtKB">
        <authorList>
            <consortium name="Ensembl"/>
        </authorList>
    </citation>
    <scope>IDENTIFICATION</scope>
</reference>
<accession>A0A8C5IYZ3</accession>
<dbReference type="InterPro" id="IPR036179">
    <property type="entry name" value="Ig-like_dom_sf"/>
</dbReference>
<dbReference type="InterPro" id="IPR013783">
    <property type="entry name" value="Ig-like_fold"/>
</dbReference>
<dbReference type="Proteomes" id="UP000694408">
    <property type="component" value="Unplaced"/>
</dbReference>
<reference evidence="1" key="2">
    <citation type="submission" date="2025-09" db="UniProtKB">
        <authorList>
            <consortium name="Ensembl"/>
        </authorList>
    </citation>
    <scope>IDENTIFICATION</scope>
</reference>
<keyword evidence="2" id="KW-1185">Reference proteome</keyword>
<dbReference type="PROSITE" id="PS51257">
    <property type="entry name" value="PROKAR_LIPOPROTEIN"/>
    <property type="match status" value="1"/>
</dbReference>
<evidence type="ECO:0000313" key="1">
    <source>
        <dbReference type="Ensembl" id="ENSJHYP00000010128.1"/>
    </source>
</evidence>
<organism evidence="1 2">
    <name type="scientific">Junco hyemalis</name>
    <name type="common">Dark-eyed junco</name>
    <dbReference type="NCBI Taxonomy" id="40217"/>
    <lineage>
        <taxon>Eukaryota</taxon>
        <taxon>Metazoa</taxon>
        <taxon>Chordata</taxon>
        <taxon>Craniata</taxon>
        <taxon>Vertebrata</taxon>
        <taxon>Euteleostomi</taxon>
        <taxon>Archelosauria</taxon>
        <taxon>Archosauria</taxon>
        <taxon>Dinosauria</taxon>
        <taxon>Saurischia</taxon>
        <taxon>Theropoda</taxon>
        <taxon>Coelurosauria</taxon>
        <taxon>Aves</taxon>
        <taxon>Neognathae</taxon>
        <taxon>Neoaves</taxon>
        <taxon>Telluraves</taxon>
        <taxon>Australaves</taxon>
        <taxon>Passeriformes</taxon>
        <taxon>Passerellidae</taxon>
        <taxon>Junco</taxon>
    </lineage>
</organism>
<dbReference type="AlphaFoldDB" id="A0A8C5IYZ3"/>